<dbReference type="Gene3D" id="3.40.30.10">
    <property type="entry name" value="Glutaredoxin"/>
    <property type="match status" value="1"/>
</dbReference>
<protein>
    <recommendedName>
        <fullName evidence="6">Large ribosomal subunit protein mL43</fullName>
    </recommendedName>
</protein>
<dbReference type="GO" id="GO:0032543">
    <property type="term" value="P:mitochondrial translation"/>
    <property type="evidence" value="ECO:0007669"/>
    <property type="project" value="InterPro"/>
</dbReference>
<keyword evidence="3" id="KW-0689">Ribosomal protein</keyword>
<dbReference type="GO" id="GO:0005762">
    <property type="term" value="C:mitochondrial large ribosomal subunit"/>
    <property type="evidence" value="ECO:0007669"/>
    <property type="project" value="TreeGrafter"/>
</dbReference>
<feature type="domain" description="Ribosomal protein/NADH dehydrogenase" evidence="7">
    <location>
        <begin position="37"/>
        <end position="110"/>
    </location>
</feature>
<sequence>MSNSHLFMKSGFPRAPLQNGVGRYICQLQRLTLKYCKHHGASKGMRDFLENSLLDYAKTNPGVVLYVKPRRHRSPVIVAEYLNGEKQWINCANRPHEEIIKWMELLRKQNSDSSAIRWRKLWQTNVPSIQGIWTPFTHRNPAYNLAQFPSDALREPIEWPKSATEALLEMFEKQKITETNSKE</sequence>
<dbReference type="VEuPathDB" id="VectorBase:PPAPM1_010390"/>
<evidence type="ECO:0000256" key="1">
    <source>
        <dbReference type="ARBA" id="ARBA00004173"/>
    </source>
</evidence>
<evidence type="ECO:0000313" key="8">
    <source>
        <dbReference type="EnsemblMetazoa" id="PPAI008178-PA"/>
    </source>
</evidence>
<reference evidence="8" key="1">
    <citation type="submission" date="2022-08" db="UniProtKB">
        <authorList>
            <consortium name="EnsemblMetazoa"/>
        </authorList>
    </citation>
    <scope>IDENTIFICATION</scope>
    <source>
        <strain evidence="8">Israel</strain>
    </source>
</reference>
<dbReference type="GO" id="GO:0003735">
    <property type="term" value="F:structural constituent of ribosome"/>
    <property type="evidence" value="ECO:0007669"/>
    <property type="project" value="InterPro"/>
</dbReference>
<dbReference type="FunFam" id="3.40.30.10:FF:000257">
    <property type="entry name" value="39S ribosomal protein L43"/>
    <property type="match status" value="1"/>
</dbReference>
<dbReference type="EMBL" id="AJVK01006197">
    <property type="status" value="NOT_ANNOTATED_CDS"/>
    <property type="molecule type" value="Genomic_DNA"/>
</dbReference>
<organism evidence="8 9">
    <name type="scientific">Phlebotomus papatasi</name>
    <name type="common">Sandfly</name>
    <dbReference type="NCBI Taxonomy" id="29031"/>
    <lineage>
        <taxon>Eukaryota</taxon>
        <taxon>Metazoa</taxon>
        <taxon>Ecdysozoa</taxon>
        <taxon>Arthropoda</taxon>
        <taxon>Hexapoda</taxon>
        <taxon>Insecta</taxon>
        <taxon>Pterygota</taxon>
        <taxon>Neoptera</taxon>
        <taxon>Endopterygota</taxon>
        <taxon>Diptera</taxon>
        <taxon>Nematocera</taxon>
        <taxon>Psychodoidea</taxon>
        <taxon>Psychodidae</taxon>
        <taxon>Phlebotomus</taxon>
        <taxon>Phlebotomus</taxon>
    </lineage>
</organism>
<evidence type="ECO:0000256" key="6">
    <source>
        <dbReference type="ARBA" id="ARBA00035188"/>
    </source>
</evidence>
<evidence type="ECO:0000259" key="7">
    <source>
        <dbReference type="SMART" id="SM00916"/>
    </source>
</evidence>
<comment type="similarity">
    <text evidence="2">Belongs to the mitochondrion-specific ribosomal protein mL43 family.</text>
</comment>
<evidence type="ECO:0000256" key="4">
    <source>
        <dbReference type="ARBA" id="ARBA00023128"/>
    </source>
</evidence>
<proteinExistence type="inferred from homology"/>
<dbReference type="VEuPathDB" id="VectorBase:PPAI008178"/>
<comment type="subcellular location">
    <subcellularLocation>
        <location evidence="1">Mitochondrion</location>
    </subcellularLocation>
</comment>
<dbReference type="PANTHER" id="PTHR21396:SF2">
    <property type="entry name" value="LARGE RIBOSOMAL SUBUNIT PROTEIN ML43"/>
    <property type="match status" value="1"/>
</dbReference>
<keyword evidence="4" id="KW-0496">Mitochondrion</keyword>
<name>A0A1B0DJ41_PHLPP</name>
<dbReference type="SUPFAM" id="SSF52833">
    <property type="entry name" value="Thioredoxin-like"/>
    <property type="match status" value="1"/>
</dbReference>
<keyword evidence="9" id="KW-1185">Reference proteome</keyword>
<evidence type="ECO:0000256" key="2">
    <source>
        <dbReference type="ARBA" id="ARBA00006073"/>
    </source>
</evidence>
<dbReference type="AlphaFoldDB" id="A0A1B0DJ41"/>
<evidence type="ECO:0000256" key="5">
    <source>
        <dbReference type="ARBA" id="ARBA00023274"/>
    </source>
</evidence>
<evidence type="ECO:0000256" key="3">
    <source>
        <dbReference type="ARBA" id="ARBA00022980"/>
    </source>
</evidence>
<evidence type="ECO:0000313" key="9">
    <source>
        <dbReference type="Proteomes" id="UP000092462"/>
    </source>
</evidence>
<dbReference type="InterPro" id="IPR007741">
    <property type="entry name" value="Ribosomal_mL43/mS25/NADH_DH"/>
</dbReference>
<dbReference type="InterPro" id="IPR036249">
    <property type="entry name" value="Thioredoxin-like_sf"/>
</dbReference>
<dbReference type="Proteomes" id="UP000092462">
    <property type="component" value="Unassembled WGS sequence"/>
</dbReference>
<dbReference type="Pfam" id="PF05047">
    <property type="entry name" value="L51_S25_CI-B8"/>
    <property type="match status" value="1"/>
</dbReference>
<accession>A0A1B0DJ41</accession>
<dbReference type="PANTHER" id="PTHR21396">
    <property type="entry name" value="39S RIBOSOMAL PROTEIN L43"/>
    <property type="match status" value="1"/>
</dbReference>
<keyword evidence="5" id="KW-0687">Ribonucleoprotein</keyword>
<dbReference type="SMART" id="SM00916">
    <property type="entry name" value="L51_S25_CI-B8"/>
    <property type="match status" value="1"/>
</dbReference>
<dbReference type="InterPro" id="IPR039927">
    <property type="entry name" value="Ribosomal_mL43"/>
</dbReference>
<dbReference type="EnsemblMetazoa" id="PPAI008178-RA">
    <property type="protein sequence ID" value="PPAI008178-PA"/>
    <property type="gene ID" value="PPAI008178"/>
</dbReference>